<dbReference type="Gene3D" id="3.30.70.1820">
    <property type="entry name" value="L1 transposable element, RRM domain"/>
    <property type="match status" value="1"/>
</dbReference>
<dbReference type="AlphaFoldDB" id="A0AAV2KKP8"/>
<protein>
    <recommendedName>
        <fullName evidence="4">LINE-1 type transposase domain-containing 1</fullName>
    </recommendedName>
</protein>
<dbReference type="InterPro" id="IPR004244">
    <property type="entry name" value="Transposase_22"/>
</dbReference>
<keyword evidence="1" id="KW-0175">Coiled coil</keyword>
<accession>A0AAV2KKP8</accession>
<dbReference type="PANTHER" id="PTHR11505">
    <property type="entry name" value="L1 TRANSPOSABLE ELEMENT-RELATED"/>
    <property type="match status" value="1"/>
</dbReference>
<feature type="coiled-coil region" evidence="1">
    <location>
        <begin position="59"/>
        <end position="107"/>
    </location>
</feature>
<name>A0AAV2KKP8_KNICA</name>
<evidence type="ECO:0008006" key="4">
    <source>
        <dbReference type="Google" id="ProtNLM"/>
    </source>
</evidence>
<evidence type="ECO:0000313" key="2">
    <source>
        <dbReference type="EMBL" id="CAL1590447.1"/>
    </source>
</evidence>
<keyword evidence="3" id="KW-1185">Reference proteome</keyword>
<dbReference type="Proteomes" id="UP001497482">
    <property type="component" value="Chromosome 19"/>
</dbReference>
<gene>
    <name evidence="2" type="ORF">KC01_LOCUS19959</name>
</gene>
<sequence length="226" mass="25707">MRRTRKDTAAKQAIASEMTQELGVDNTALAKTIEEIMSKYFEEADEKLEARSNRLVKRLDNMHATLSRHTEDIKALRSDTTQLQERASGTEMQLQSLSEKIVEMEDRSRRDNLLVFNLKEGVEGSNMVSYLTENVPRWFPAFGLFGEPGAPRAEIMRAHRLGPAPSRTTPNPRPRPVIIKLLRYTDRDLLLKEAPTIKLSRDHDSYTFSEPGEAEKFVAAYKAENG</sequence>
<proteinExistence type="predicted"/>
<dbReference type="EMBL" id="OZ035841">
    <property type="protein sequence ID" value="CAL1590447.1"/>
    <property type="molecule type" value="Genomic_DNA"/>
</dbReference>
<evidence type="ECO:0000256" key="1">
    <source>
        <dbReference type="SAM" id="Coils"/>
    </source>
</evidence>
<reference evidence="2 3" key="1">
    <citation type="submission" date="2024-04" db="EMBL/GenBank/DDBJ databases">
        <authorList>
            <person name="Waldvogel A.-M."/>
            <person name="Schoenle A."/>
        </authorList>
    </citation>
    <scope>NUCLEOTIDE SEQUENCE [LARGE SCALE GENOMIC DNA]</scope>
</reference>
<evidence type="ECO:0000313" key="3">
    <source>
        <dbReference type="Proteomes" id="UP001497482"/>
    </source>
</evidence>
<organism evidence="2 3">
    <name type="scientific">Knipowitschia caucasica</name>
    <name type="common">Caucasian dwarf goby</name>
    <name type="synonym">Pomatoschistus caucasicus</name>
    <dbReference type="NCBI Taxonomy" id="637954"/>
    <lineage>
        <taxon>Eukaryota</taxon>
        <taxon>Metazoa</taxon>
        <taxon>Chordata</taxon>
        <taxon>Craniata</taxon>
        <taxon>Vertebrata</taxon>
        <taxon>Euteleostomi</taxon>
        <taxon>Actinopterygii</taxon>
        <taxon>Neopterygii</taxon>
        <taxon>Teleostei</taxon>
        <taxon>Neoteleostei</taxon>
        <taxon>Acanthomorphata</taxon>
        <taxon>Gobiaria</taxon>
        <taxon>Gobiiformes</taxon>
        <taxon>Gobioidei</taxon>
        <taxon>Gobiidae</taxon>
        <taxon>Gobiinae</taxon>
        <taxon>Knipowitschia</taxon>
    </lineage>
</organism>